<dbReference type="Gene3D" id="3.50.50.60">
    <property type="entry name" value="FAD/NAD(P)-binding domain"/>
    <property type="match status" value="1"/>
</dbReference>
<dbReference type="Gene3D" id="3.40.30.120">
    <property type="match status" value="1"/>
</dbReference>
<reference evidence="5" key="1">
    <citation type="submission" date="2023-02" db="EMBL/GenBank/DDBJ databases">
        <title>Actinokineospora globicatena NBRC 15670.</title>
        <authorList>
            <person name="Ichikawa N."/>
            <person name="Sato H."/>
            <person name="Tonouchi N."/>
        </authorList>
    </citation>
    <scope>NUCLEOTIDE SEQUENCE</scope>
    <source>
        <strain evidence="5">NBRC 15670</strain>
    </source>
</reference>
<feature type="domain" description="FAD-binding" evidence="4">
    <location>
        <begin position="22"/>
        <end position="359"/>
    </location>
</feature>
<organism evidence="5 6">
    <name type="scientific">Actinokineospora globicatena</name>
    <dbReference type="NCBI Taxonomy" id="103729"/>
    <lineage>
        <taxon>Bacteria</taxon>
        <taxon>Bacillati</taxon>
        <taxon>Actinomycetota</taxon>
        <taxon>Actinomycetes</taxon>
        <taxon>Pseudonocardiales</taxon>
        <taxon>Pseudonocardiaceae</taxon>
        <taxon>Actinokineospora</taxon>
    </lineage>
</organism>
<sequence>MSAAQTSDERAAAEGDVDVHGDVDVLVVGAGPSGLLTACELLRRGARVRVVDRAAEPSTTPKALSVWPRALDILTDLGLGEAVDRESVPITALSYFADRAPLARFELGPDVRCNTLPQHVTERLLTERLHALGGKVERGVRLLALDGVDGAGGGAPPERVTALLLREDGAVERAQASYVVGADGAGSAVRGQLGVGFEGSTYEMAFALVDGRIDGDLPPDETLFYQGANGALVIVPLPGGVFRFLSIMPPGQAGVTVPMMQAIIDDRGPAGVVLREAVWQAVFRVHARVATSFHRNRVFLVGDAAHVHSPAGGQGMNNGLQDAHNLAWKLAAVLRGDSPASLLDSYDHERREVTARILRDTDLQTRAWVVNTPAATAVRDSLFRFGERSGAVSRYYAPVMAGRRIAYHPVRRTQRPSGFALCRAREHKPGAVRVGGVLPRGFALSTGIGGEAADPHAWVLLLNARPGDRTWLAVVDQLVASRPRVASRLVEDRGGFACGRTGYVLVRPDGHVAAHGHRGDLDRLAAELDTAFGPAPRVEPGAGAG</sequence>
<keyword evidence="3" id="KW-0274">FAD</keyword>
<evidence type="ECO:0000256" key="3">
    <source>
        <dbReference type="ARBA" id="ARBA00022827"/>
    </source>
</evidence>
<dbReference type="AlphaFoldDB" id="A0A9W6QKM6"/>
<comment type="caution">
    <text evidence="5">The sequence shown here is derived from an EMBL/GenBank/DDBJ whole genome shotgun (WGS) entry which is preliminary data.</text>
</comment>
<keyword evidence="6" id="KW-1185">Reference proteome</keyword>
<dbReference type="GO" id="GO:0071949">
    <property type="term" value="F:FAD binding"/>
    <property type="evidence" value="ECO:0007669"/>
    <property type="project" value="InterPro"/>
</dbReference>
<dbReference type="InterPro" id="IPR050641">
    <property type="entry name" value="RIFMO-like"/>
</dbReference>
<dbReference type="PRINTS" id="PR00420">
    <property type="entry name" value="RNGMNOXGNASE"/>
</dbReference>
<name>A0A9W6QKM6_9PSEU</name>
<accession>A0A9W6QKM6</accession>
<dbReference type="InterPro" id="IPR036188">
    <property type="entry name" value="FAD/NAD-bd_sf"/>
</dbReference>
<dbReference type="Pfam" id="PF01494">
    <property type="entry name" value="FAD_binding_3"/>
    <property type="match status" value="1"/>
</dbReference>
<dbReference type="SUPFAM" id="SSF51905">
    <property type="entry name" value="FAD/NAD(P)-binding domain"/>
    <property type="match status" value="1"/>
</dbReference>
<dbReference type="InterPro" id="IPR002938">
    <property type="entry name" value="FAD-bd"/>
</dbReference>
<protein>
    <recommendedName>
        <fullName evidence="4">FAD-binding domain-containing protein</fullName>
    </recommendedName>
</protein>
<evidence type="ECO:0000256" key="1">
    <source>
        <dbReference type="ARBA" id="ARBA00001974"/>
    </source>
</evidence>
<dbReference type="Proteomes" id="UP001165042">
    <property type="component" value="Unassembled WGS sequence"/>
</dbReference>
<dbReference type="PANTHER" id="PTHR43004">
    <property type="entry name" value="TRK SYSTEM POTASSIUM UPTAKE PROTEIN"/>
    <property type="match status" value="1"/>
</dbReference>
<evidence type="ECO:0000259" key="4">
    <source>
        <dbReference type="Pfam" id="PF01494"/>
    </source>
</evidence>
<dbReference type="EMBL" id="BSSD01000001">
    <property type="protein sequence ID" value="GLW90314.1"/>
    <property type="molecule type" value="Genomic_DNA"/>
</dbReference>
<gene>
    <name evidence="5" type="ORF">Aglo03_11300</name>
</gene>
<comment type="cofactor">
    <cofactor evidence="1">
        <name>FAD</name>
        <dbReference type="ChEBI" id="CHEBI:57692"/>
    </cofactor>
</comment>
<keyword evidence="2" id="KW-0285">Flavoprotein</keyword>
<evidence type="ECO:0000313" key="6">
    <source>
        <dbReference type="Proteomes" id="UP001165042"/>
    </source>
</evidence>
<dbReference type="RefSeq" id="WP_285608205.1">
    <property type="nucleotide sequence ID" value="NZ_BSSD01000001.1"/>
</dbReference>
<evidence type="ECO:0000313" key="5">
    <source>
        <dbReference type="EMBL" id="GLW90314.1"/>
    </source>
</evidence>
<proteinExistence type="predicted"/>
<dbReference type="Gene3D" id="3.30.70.2450">
    <property type="match status" value="1"/>
</dbReference>
<evidence type="ECO:0000256" key="2">
    <source>
        <dbReference type="ARBA" id="ARBA00022630"/>
    </source>
</evidence>
<dbReference type="GO" id="GO:0016709">
    <property type="term" value="F:oxidoreductase activity, acting on paired donors, with incorporation or reduction of molecular oxygen, NAD(P)H as one donor, and incorporation of one atom of oxygen"/>
    <property type="evidence" value="ECO:0007669"/>
    <property type="project" value="UniProtKB-ARBA"/>
</dbReference>
<dbReference type="PANTHER" id="PTHR43004:SF19">
    <property type="entry name" value="BINDING MONOOXYGENASE, PUTATIVE (JCVI)-RELATED"/>
    <property type="match status" value="1"/>
</dbReference>